<reference evidence="1" key="1">
    <citation type="submission" date="2020-07" db="EMBL/GenBank/DDBJ databases">
        <title>Huge and variable diversity of episymbiotic CPR bacteria and DPANN archaea in groundwater ecosystems.</title>
        <authorList>
            <person name="He C.Y."/>
            <person name="Keren R."/>
            <person name="Whittaker M."/>
            <person name="Farag I.F."/>
            <person name="Doudna J."/>
            <person name="Cate J.H.D."/>
            <person name="Banfield J.F."/>
        </authorList>
    </citation>
    <scope>NUCLEOTIDE SEQUENCE</scope>
    <source>
        <strain evidence="1">NC_groundwater_1664_Pr3_B-0.1um_52_9</strain>
    </source>
</reference>
<evidence type="ECO:0000313" key="1">
    <source>
        <dbReference type="EMBL" id="MBI5248328.1"/>
    </source>
</evidence>
<accession>A0A9D6V075</accession>
<dbReference type="Proteomes" id="UP000807825">
    <property type="component" value="Unassembled WGS sequence"/>
</dbReference>
<evidence type="ECO:0000313" key="2">
    <source>
        <dbReference type="Proteomes" id="UP000807825"/>
    </source>
</evidence>
<keyword evidence="1" id="KW-0695">RNA-directed DNA polymerase</keyword>
<dbReference type="GO" id="GO:0003964">
    <property type="term" value="F:RNA-directed DNA polymerase activity"/>
    <property type="evidence" value="ECO:0007669"/>
    <property type="project" value="UniProtKB-KW"/>
</dbReference>
<proteinExistence type="predicted"/>
<name>A0A9D6V075_9BACT</name>
<comment type="caution">
    <text evidence="1">The sequence shown here is derived from an EMBL/GenBank/DDBJ whole genome shotgun (WGS) entry which is preliminary data.</text>
</comment>
<protein>
    <submittedName>
        <fullName evidence="1">RNA-directed DNA polymerase</fullName>
    </submittedName>
</protein>
<dbReference type="EMBL" id="JACRDE010000068">
    <property type="protein sequence ID" value="MBI5248328.1"/>
    <property type="molecule type" value="Genomic_DNA"/>
</dbReference>
<organism evidence="1 2">
    <name type="scientific">Desulfomonile tiedjei</name>
    <dbReference type="NCBI Taxonomy" id="2358"/>
    <lineage>
        <taxon>Bacteria</taxon>
        <taxon>Pseudomonadati</taxon>
        <taxon>Thermodesulfobacteriota</taxon>
        <taxon>Desulfomonilia</taxon>
        <taxon>Desulfomonilales</taxon>
        <taxon>Desulfomonilaceae</taxon>
        <taxon>Desulfomonile</taxon>
    </lineage>
</organism>
<dbReference type="AlphaFoldDB" id="A0A9D6V075"/>
<gene>
    <name evidence="1" type="ORF">HY912_02435</name>
</gene>
<keyword evidence="1" id="KW-0808">Transferase</keyword>
<sequence length="104" mass="12452">MQTSLRGIANRAASHKEHRFRNLYGMLNEENLRWCRQFLRKEAAPGIDRVDYREYQENLASNIHDLVERLKGKRYRARLVRRHYMPDPSSKCFCDSYQCGSERS</sequence>
<keyword evidence="1" id="KW-0548">Nucleotidyltransferase</keyword>